<feature type="region of interest" description="Disordered" evidence="5">
    <location>
        <begin position="1138"/>
        <end position="1172"/>
    </location>
</feature>
<organism evidence="7 9">
    <name type="scientific">Plasmodium malariae</name>
    <dbReference type="NCBI Taxonomy" id="5858"/>
    <lineage>
        <taxon>Eukaryota</taxon>
        <taxon>Sar</taxon>
        <taxon>Alveolata</taxon>
        <taxon>Apicomplexa</taxon>
        <taxon>Aconoidasida</taxon>
        <taxon>Haemosporida</taxon>
        <taxon>Plasmodiidae</taxon>
        <taxon>Plasmodium</taxon>
        <taxon>Plasmodium (Plasmodium)</taxon>
    </lineage>
</organism>
<dbReference type="Gene3D" id="1.10.20.10">
    <property type="entry name" value="Histone, subunit A"/>
    <property type="match status" value="1"/>
</dbReference>
<accession>A0A1A8VZE9</accession>
<dbReference type="CDD" id="cd22907">
    <property type="entry name" value="HFD_NFYB"/>
    <property type="match status" value="1"/>
</dbReference>
<dbReference type="VEuPathDB" id="PlasmoDB:PmUG01_09055500"/>
<comment type="similarity">
    <text evidence="1">Belongs to the NFYB/HAP3 subunit family.</text>
</comment>
<dbReference type="EMBL" id="LT594630">
    <property type="protein sequence ID" value="SCN12979.1"/>
    <property type="molecule type" value="Genomic_DNA"/>
</dbReference>
<evidence type="ECO:0000256" key="1">
    <source>
        <dbReference type="ARBA" id="ARBA00009053"/>
    </source>
</evidence>
<reference evidence="9" key="1">
    <citation type="submission" date="2016-05" db="EMBL/GenBank/DDBJ databases">
        <authorList>
            <person name="Naeem Raeece"/>
        </authorList>
    </citation>
    <scope>NUCLEOTIDE SEQUENCE [LARGE SCALE GENOMIC DNA]</scope>
</reference>
<evidence type="ECO:0000256" key="3">
    <source>
        <dbReference type="ARBA" id="ARBA00023125"/>
    </source>
</evidence>
<feature type="compositionally biased region" description="Basic and acidic residues" evidence="5">
    <location>
        <begin position="1146"/>
        <end position="1172"/>
    </location>
</feature>
<dbReference type="InterPro" id="IPR003958">
    <property type="entry name" value="CBFA_NFYB_domain"/>
</dbReference>
<dbReference type="PANTHER" id="PTHR11064">
    <property type="entry name" value="CCAAT-BINDING TRANSCRIPTION FACTOR-RELATED"/>
    <property type="match status" value="1"/>
</dbReference>
<reference evidence="8 10" key="3">
    <citation type="submission" date="2016-06" db="EMBL/GenBank/DDBJ databases">
        <authorList>
            <consortium name="Pathogen Informatics"/>
        </authorList>
    </citation>
    <scope>NUCLEOTIDE SEQUENCE [LARGE SCALE GENOMIC DNA]</scope>
</reference>
<keyword evidence="4" id="KW-0804">Transcription</keyword>
<keyword evidence="2" id="KW-0805">Transcription regulation</keyword>
<keyword evidence="3" id="KW-0238">DNA-binding</keyword>
<reference evidence="7" key="2">
    <citation type="submission" date="2016-05" db="EMBL/GenBank/DDBJ databases">
        <authorList>
            <person name="Lavstsen T."/>
            <person name="Jespersen J.S."/>
        </authorList>
    </citation>
    <scope>NUCLEOTIDE SEQUENCE [LARGE SCALE GENOMIC DNA]</scope>
</reference>
<evidence type="ECO:0000313" key="8">
    <source>
        <dbReference type="EMBL" id="SCN12979.1"/>
    </source>
</evidence>
<dbReference type="GO" id="GO:0000978">
    <property type="term" value="F:RNA polymerase II cis-regulatory region sequence-specific DNA binding"/>
    <property type="evidence" value="ECO:0007669"/>
    <property type="project" value="TreeGrafter"/>
</dbReference>
<dbReference type="RefSeq" id="XP_028861875.1">
    <property type="nucleotide sequence ID" value="XM_029005270.1"/>
</dbReference>
<protein>
    <submittedName>
        <fullName evidence="7 8">CCAAT-box DNA binding protein subunit B, putative</fullName>
    </submittedName>
</protein>
<feature type="compositionally biased region" description="Basic and acidic residues" evidence="5">
    <location>
        <begin position="357"/>
        <end position="371"/>
    </location>
</feature>
<feature type="region of interest" description="Disordered" evidence="5">
    <location>
        <begin position="534"/>
        <end position="554"/>
    </location>
</feature>
<evidence type="ECO:0000313" key="9">
    <source>
        <dbReference type="Proteomes" id="UP000078597"/>
    </source>
</evidence>
<name>A0A1A8VZE9_PLAMA</name>
<dbReference type="PRINTS" id="PR00615">
    <property type="entry name" value="CCAATSUBUNTA"/>
</dbReference>
<dbReference type="InterPro" id="IPR027113">
    <property type="entry name" value="Transc_fact_NFYB/HAP3"/>
</dbReference>
<proteinExistence type="inferred from homology"/>
<dbReference type="GeneID" id="39869083"/>
<dbReference type="GO" id="GO:0016602">
    <property type="term" value="C:CCAAT-binding factor complex"/>
    <property type="evidence" value="ECO:0007669"/>
    <property type="project" value="InterPro"/>
</dbReference>
<feature type="region of interest" description="Disordered" evidence="5">
    <location>
        <begin position="334"/>
        <end position="393"/>
    </location>
</feature>
<dbReference type="InterPro" id="IPR009072">
    <property type="entry name" value="Histone-fold"/>
</dbReference>
<dbReference type="Proteomes" id="UP000219813">
    <property type="component" value="Chromosome 9"/>
</dbReference>
<evidence type="ECO:0000259" key="6">
    <source>
        <dbReference type="Pfam" id="PF00808"/>
    </source>
</evidence>
<dbReference type="GO" id="GO:0046982">
    <property type="term" value="F:protein heterodimerization activity"/>
    <property type="evidence" value="ECO:0007669"/>
    <property type="project" value="InterPro"/>
</dbReference>
<dbReference type="EMBL" id="FLQW01000788">
    <property type="protein sequence ID" value="SBS85986.1"/>
    <property type="molecule type" value="Genomic_DNA"/>
</dbReference>
<keyword evidence="10" id="KW-1185">Reference proteome</keyword>
<dbReference type="OrthoDB" id="386949at2759"/>
<dbReference type="KEGG" id="pmal:PMUG01_09055500"/>
<dbReference type="SUPFAM" id="SSF47113">
    <property type="entry name" value="Histone-fold"/>
    <property type="match status" value="1"/>
</dbReference>
<evidence type="ECO:0000256" key="4">
    <source>
        <dbReference type="ARBA" id="ARBA00023163"/>
    </source>
</evidence>
<sequence length="1353" mass="154071">MKNDLSYAKSRNVDDKNVLNSSDDNLEENVILNTEIIIFNDNSDEKNENMDNTNINVGSKIIDKDNSFNNKNISTIRLENQQSDECSYECYNDIMEDNALQSISEEAKNTNMNCTKNSLIVNYMGDDSLLSIKGEESLSNNTNSNSVSNNNNNNNISSNYNSKSNSNIDSNSNNNSYCNIRCVGNNYDGDNSNNYTDAYSKGTYNYGDINEHSYKGINKTERDNNKKNYNNCSDLSNIQVESNYINNSTNVEKENINDNSNNNGMYYKEIIEENENDNSFFDKREKIDEDILNREDIKLILNQKSLYNSKHRDEKYSNNHKPFGVGERVIEKEDDRIGNENDDVNADVISFSSNNSMEEKVSSPSDCKNDESNENDANDANEPNDENNENGEDVTANILPQSHESGKTNFSNLKNNEINSFSAATNYDNTNITNVHSYEDYHIDIESNSNINHFEESENILWKCNNLNSNNIILNKNYNVSGIKNVNRKTSIDEKNEFHGCSNVNKEDDVYEEKAELNEVAHLYEENTFMETEKSNGDNTIEGGMNNKSSSNSNRVGMKFKLGNMFRSFFDESKNGNLGDDNDGTSNIHKEVEKYDVSANDNDNDNENCNENDNVNYSDDYQNMHNHTYDDVNFSSTKTSFSDSYKLNKTHIGNSSLSTELVEKIKEDFNNECKIDEDKNINNYMQSNSFHDDNNGNQNSKEKAMTAMDKDINNEFEKLALYNDINKSVLLNLDDSSCINNIELSYNDMPWLNEKGANINNVGHNNKSSDHCFPSEENKSNLKNNEYVTNDDVNNVSLPNLISPDGIDDNNETYLCTEGDDAIEEMINNEGSDKIGSTDNFASSENDANVSNVMEKENLLKKKTDECKREKSYVEMSNCNDYNKRRRSSIISNETRKERKLNMEDITVDECGDDNIKMNYNKYNNDSYNMTTKVNKIKYESYTKIMENINLKSSTNDLSKNEINTSNDPNDNFTLMNGNSESINNLLQNGSNAPFLNCGINGNTHILDNDGNINKNNNNDYRNAYRIGMRDNVDVNEDINNAMYSGMNGNDNDICGNNGSYNINGSNDRSYNIDGSNDRSYNIDGSNDRSYFDDGGNNHAYNNNHMSVIRDNINDNSVYIELSTKNSNANYDEYIDIDNENNNASDDCKNSSDDNSEKKNLNNSDLNDKKKNKLDNETLLPIANISRIMKRILPASAKVAKESKDIIRECVTEFIQFLTSEASDRCLRERRKTISGEDILFSMEKLGFSDYIEPLSKYLNKWKQLKGLNNLSSNHEKKFQNLRNSQDQNCIFNNSINEGNAKNNGINNNGEHMYSKENHDLMNTVYSNPNEIFSSNLNQLYSNSTDNDFINRA</sequence>
<feature type="region of interest" description="Disordered" evidence="5">
    <location>
        <begin position="136"/>
        <end position="168"/>
    </location>
</feature>
<dbReference type="PANTHER" id="PTHR11064:SF9">
    <property type="entry name" value="NUCLEAR TRANSCRIPTION FACTOR Y SUBUNIT BETA"/>
    <property type="match status" value="1"/>
</dbReference>
<evidence type="ECO:0000313" key="10">
    <source>
        <dbReference type="Proteomes" id="UP000219813"/>
    </source>
</evidence>
<gene>
    <name evidence="8" type="primary">NFYB</name>
    <name evidence="7" type="ORF">PMALA_014540</name>
    <name evidence="8" type="ORF">PMUG01_09055500</name>
</gene>
<evidence type="ECO:0000256" key="5">
    <source>
        <dbReference type="SAM" id="MobiDB-lite"/>
    </source>
</evidence>
<dbReference type="GO" id="GO:0001228">
    <property type="term" value="F:DNA-binding transcription activator activity, RNA polymerase II-specific"/>
    <property type="evidence" value="ECO:0007669"/>
    <property type="project" value="InterPro"/>
</dbReference>
<evidence type="ECO:0000256" key="2">
    <source>
        <dbReference type="ARBA" id="ARBA00023015"/>
    </source>
</evidence>
<dbReference type="Proteomes" id="UP000078597">
    <property type="component" value="Unassembled WGS sequence"/>
</dbReference>
<feature type="compositionally biased region" description="Acidic residues" evidence="5">
    <location>
        <begin position="372"/>
        <end position="392"/>
    </location>
</feature>
<dbReference type="Pfam" id="PF00808">
    <property type="entry name" value="CBFD_NFYB_HMF"/>
    <property type="match status" value="1"/>
</dbReference>
<feature type="compositionally biased region" description="Low complexity" evidence="5">
    <location>
        <begin position="137"/>
        <end position="168"/>
    </location>
</feature>
<evidence type="ECO:0000313" key="7">
    <source>
        <dbReference type="EMBL" id="SBS85986.1"/>
    </source>
</evidence>
<dbReference type="OMA" id="YNDIMED"/>
<feature type="domain" description="Transcription factor CBF/NF-Y/archaeal histone" evidence="6">
    <location>
        <begin position="1179"/>
        <end position="1241"/>
    </location>
</feature>